<sequence>MAQHRQEVAEKKIEKDTERKEKRQAARNAVDAVRPIFALTEIDYRASRAQGTTGYFSVPEITMQLKWHKQHGIKGAVPRVESSWGKRDEKVQLLRAAVEEYNSAHASQSTEEPEDLAEETIPEALDEFDSDGHDSEEEYYR</sequence>
<dbReference type="EMBL" id="JANVFS010000018">
    <property type="protein sequence ID" value="KAJ4477651.1"/>
    <property type="molecule type" value="Genomic_DNA"/>
</dbReference>
<organism evidence="2 3">
    <name type="scientific">Lentinula lateritia</name>
    <dbReference type="NCBI Taxonomy" id="40482"/>
    <lineage>
        <taxon>Eukaryota</taxon>
        <taxon>Fungi</taxon>
        <taxon>Dikarya</taxon>
        <taxon>Basidiomycota</taxon>
        <taxon>Agaricomycotina</taxon>
        <taxon>Agaricomycetes</taxon>
        <taxon>Agaricomycetidae</taxon>
        <taxon>Agaricales</taxon>
        <taxon>Marasmiineae</taxon>
        <taxon>Omphalotaceae</taxon>
        <taxon>Lentinula</taxon>
    </lineage>
</organism>
<name>A0A9W9A9F7_9AGAR</name>
<reference evidence="2" key="2">
    <citation type="journal article" date="2023" name="Proc. Natl. Acad. Sci. U.S.A.">
        <title>A global phylogenomic analysis of the shiitake genus Lentinula.</title>
        <authorList>
            <person name="Sierra-Patev S."/>
            <person name="Min B."/>
            <person name="Naranjo-Ortiz M."/>
            <person name="Looney B."/>
            <person name="Konkel Z."/>
            <person name="Slot J.C."/>
            <person name="Sakamoto Y."/>
            <person name="Steenwyk J.L."/>
            <person name="Rokas A."/>
            <person name="Carro J."/>
            <person name="Camarero S."/>
            <person name="Ferreira P."/>
            <person name="Molpeceres G."/>
            <person name="Ruiz-Duenas F.J."/>
            <person name="Serrano A."/>
            <person name="Henrissat B."/>
            <person name="Drula E."/>
            <person name="Hughes K.W."/>
            <person name="Mata J.L."/>
            <person name="Ishikawa N.K."/>
            <person name="Vargas-Isla R."/>
            <person name="Ushijima S."/>
            <person name="Smith C.A."/>
            <person name="Donoghue J."/>
            <person name="Ahrendt S."/>
            <person name="Andreopoulos W."/>
            <person name="He G."/>
            <person name="LaButti K."/>
            <person name="Lipzen A."/>
            <person name="Ng V."/>
            <person name="Riley R."/>
            <person name="Sandor L."/>
            <person name="Barry K."/>
            <person name="Martinez A.T."/>
            <person name="Xiao Y."/>
            <person name="Gibbons J.G."/>
            <person name="Terashima K."/>
            <person name="Grigoriev I.V."/>
            <person name="Hibbett D."/>
        </authorList>
    </citation>
    <scope>NUCLEOTIDE SEQUENCE</scope>
    <source>
        <strain evidence="2">Sp2 HRB7682 ss15</strain>
    </source>
</reference>
<feature type="region of interest" description="Disordered" evidence="1">
    <location>
        <begin position="1"/>
        <end position="27"/>
    </location>
</feature>
<feature type="compositionally biased region" description="Basic and acidic residues" evidence="1">
    <location>
        <begin position="1"/>
        <end position="24"/>
    </location>
</feature>
<feature type="compositionally biased region" description="Acidic residues" evidence="1">
    <location>
        <begin position="111"/>
        <end position="129"/>
    </location>
</feature>
<feature type="compositionally biased region" description="Basic and acidic residues" evidence="1">
    <location>
        <begin position="130"/>
        <end position="141"/>
    </location>
</feature>
<proteinExistence type="predicted"/>
<comment type="caution">
    <text evidence="2">The sequence shown here is derived from an EMBL/GenBank/DDBJ whole genome shotgun (WGS) entry which is preliminary data.</text>
</comment>
<feature type="region of interest" description="Disordered" evidence="1">
    <location>
        <begin position="101"/>
        <end position="141"/>
    </location>
</feature>
<gene>
    <name evidence="2" type="ORF">C8J55DRAFT_515169</name>
</gene>
<evidence type="ECO:0000313" key="3">
    <source>
        <dbReference type="Proteomes" id="UP001150238"/>
    </source>
</evidence>
<protein>
    <submittedName>
        <fullName evidence="2">Uncharacterized protein</fullName>
    </submittedName>
</protein>
<evidence type="ECO:0000256" key="1">
    <source>
        <dbReference type="SAM" id="MobiDB-lite"/>
    </source>
</evidence>
<dbReference type="AlphaFoldDB" id="A0A9W9A9F7"/>
<dbReference type="Proteomes" id="UP001150238">
    <property type="component" value="Unassembled WGS sequence"/>
</dbReference>
<evidence type="ECO:0000313" key="2">
    <source>
        <dbReference type="EMBL" id="KAJ4477651.1"/>
    </source>
</evidence>
<accession>A0A9W9A9F7</accession>
<reference evidence="2" key="1">
    <citation type="submission" date="2022-08" db="EMBL/GenBank/DDBJ databases">
        <authorList>
            <consortium name="DOE Joint Genome Institute"/>
            <person name="Min B."/>
            <person name="Riley R."/>
            <person name="Sierra-Patev S."/>
            <person name="Naranjo-Ortiz M."/>
            <person name="Looney B."/>
            <person name="Konkel Z."/>
            <person name="Slot J.C."/>
            <person name="Sakamoto Y."/>
            <person name="Steenwyk J.L."/>
            <person name="Rokas A."/>
            <person name="Carro J."/>
            <person name="Camarero S."/>
            <person name="Ferreira P."/>
            <person name="Molpeceres G."/>
            <person name="Ruiz-Duenas F.J."/>
            <person name="Serrano A."/>
            <person name="Henrissat B."/>
            <person name="Drula E."/>
            <person name="Hughes K.W."/>
            <person name="Mata J.L."/>
            <person name="Ishikawa N.K."/>
            <person name="Vargas-Isla R."/>
            <person name="Ushijima S."/>
            <person name="Smith C.A."/>
            <person name="Ahrendt S."/>
            <person name="Andreopoulos W."/>
            <person name="He G."/>
            <person name="Labutti K."/>
            <person name="Lipzen A."/>
            <person name="Ng V."/>
            <person name="Sandor L."/>
            <person name="Barry K."/>
            <person name="Martinez A.T."/>
            <person name="Xiao Y."/>
            <person name="Gibbons J.G."/>
            <person name="Terashima K."/>
            <person name="Hibbett D.S."/>
            <person name="Grigoriev I.V."/>
        </authorList>
    </citation>
    <scope>NUCLEOTIDE SEQUENCE</scope>
    <source>
        <strain evidence="2">Sp2 HRB7682 ss15</strain>
    </source>
</reference>